<dbReference type="EMBL" id="KZ084087">
    <property type="protein sequence ID" value="OSD08090.1"/>
    <property type="molecule type" value="Genomic_DNA"/>
</dbReference>
<evidence type="ECO:0000313" key="5">
    <source>
        <dbReference type="Proteomes" id="UP000193067"/>
    </source>
</evidence>
<name>A0A1Y2J3U7_TRAC3</name>
<accession>A0A1Y2J3U7</accession>
<feature type="transmembrane region" description="Helical" evidence="2">
    <location>
        <begin position="368"/>
        <end position="389"/>
    </location>
</feature>
<evidence type="ECO:0000256" key="2">
    <source>
        <dbReference type="SAM" id="Phobius"/>
    </source>
</evidence>
<keyword evidence="3" id="KW-0732">Signal</keyword>
<protein>
    <submittedName>
        <fullName evidence="4">Uncharacterized protein</fullName>
    </submittedName>
</protein>
<feature type="compositionally biased region" description="Low complexity" evidence="1">
    <location>
        <begin position="325"/>
        <end position="363"/>
    </location>
</feature>
<feature type="region of interest" description="Disordered" evidence="1">
    <location>
        <begin position="325"/>
        <end position="365"/>
    </location>
</feature>
<keyword evidence="5" id="KW-1185">Reference proteome</keyword>
<keyword evidence="2" id="KW-1133">Transmembrane helix</keyword>
<evidence type="ECO:0000313" key="4">
    <source>
        <dbReference type="EMBL" id="OSD08090.1"/>
    </source>
</evidence>
<dbReference type="OrthoDB" id="3356102at2759"/>
<keyword evidence="2" id="KW-0472">Membrane</keyword>
<dbReference type="STRING" id="1353009.A0A1Y2J3U7"/>
<dbReference type="Proteomes" id="UP000193067">
    <property type="component" value="Unassembled WGS sequence"/>
</dbReference>
<evidence type="ECO:0000256" key="1">
    <source>
        <dbReference type="SAM" id="MobiDB-lite"/>
    </source>
</evidence>
<keyword evidence="2" id="KW-0812">Transmembrane</keyword>
<organism evidence="4 5">
    <name type="scientific">Trametes coccinea (strain BRFM310)</name>
    <name type="common">Pycnoporus coccineus</name>
    <dbReference type="NCBI Taxonomy" id="1353009"/>
    <lineage>
        <taxon>Eukaryota</taxon>
        <taxon>Fungi</taxon>
        <taxon>Dikarya</taxon>
        <taxon>Basidiomycota</taxon>
        <taxon>Agaricomycotina</taxon>
        <taxon>Agaricomycetes</taxon>
        <taxon>Polyporales</taxon>
        <taxon>Polyporaceae</taxon>
        <taxon>Trametes</taxon>
    </lineage>
</organism>
<reference evidence="4 5" key="1">
    <citation type="journal article" date="2015" name="Biotechnol. Biofuels">
        <title>Enhanced degradation of softwood versus hardwood by the white-rot fungus Pycnoporus coccineus.</title>
        <authorList>
            <person name="Couturier M."/>
            <person name="Navarro D."/>
            <person name="Chevret D."/>
            <person name="Henrissat B."/>
            <person name="Piumi F."/>
            <person name="Ruiz-Duenas F.J."/>
            <person name="Martinez A.T."/>
            <person name="Grigoriev I.V."/>
            <person name="Riley R."/>
            <person name="Lipzen A."/>
            <person name="Berrin J.G."/>
            <person name="Master E.R."/>
            <person name="Rosso M.N."/>
        </authorList>
    </citation>
    <scope>NUCLEOTIDE SEQUENCE [LARGE SCALE GENOMIC DNA]</scope>
    <source>
        <strain evidence="4 5">BRFM310</strain>
    </source>
</reference>
<proteinExistence type="predicted"/>
<dbReference type="AlphaFoldDB" id="A0A1Y2J3U7"/>
<feature type="chain" id="PRO_5012124205" evidence="3">
    <location>
        <begin position="21"/>
        <end position="390"/>
    </location>
</feature>
<sequence length="390" mass="40355">MFSVPTVVSLLLLAVSKAVADPCVAFDADFNLLAFGLNGKDWNAGQQDSWTSGSATDITTTGRPPFDGTGTTCYLAQFFNAIYFMNADKSNPSDVHIYDAAAKSWSTQKTTTGNFDPSSFNAILDHDTNVFYALSHNELYFLDMGGLKAANSSALDWQDVEKSPYPDSYQPVMALAQNHIHFLDVPDVPAGSADIFVIHFSFFQPQSQSYPLPDGSAFPATHGQTASFFQSEGVQQEFAFIPDDGSQVYVINVENNSTHTLAGPTTKDAKAQYAASITALVQLDSTGAVSFIPYKQGDDSTNANAAWASVAKIAAAAPAGSSSAASSGSATGTAASSHASGTGAASGTIQSGATSSTGSASAGKDNGAMTNAVSVGAVVSAAMALVAFLQ</sequence>
<gene>
    <name evidence="4" type="ORF">PYCCODRAFT_1381402</name>
</gene>
<feature type="signal peptide" evidence="3">
    <location>
        <begin position="1"/>
        <end position="20"/>
    </location>
</feature>
<evidence type="ECO:0000256" key="3">
    <source>
        <dbReference type="SAM" id="SignalP"/>
    </source>
</evidence>